<reference evidence="7" key="1">
    <citation type="submission" date="2025-08" db="UniProtKB">
        <authorList>
            <consortium name="RefSeq"/>
        </authorList>
    </citation>
    <scope>IDENTIFICATION</scope>
</reference>
<sequence length="376" mass="43565">MTEAVISFLRNKLDSLLTEQARLLKGAKGDIRGLRDELNSLRAFLMDANSRQESDIGVKTWVEQVCDLAYDIEDVLDEFVLETEQSEYCGGFFGFICNAIHKSPCTSTPKWICARLQEIKTRIFKIKERSEKYQFNNLKGVSSSNNVSRDPRVVSLYIEDIEFAMIKKIHRTTKDTVLLEGVNTMEEDQLIDILRNYLQLKRESSSHVYDLKPLSDGDAWKLFYKNAFPSFNFESQCSPDLEEFPFKILKRCECLPLAIVTIASLLSLKYKTVQEWKKLHDSLGPELEINPILGKFNKVLLLSYNNLPYHLKHCFLYFSILLEDYAITSMRLGRLWITEAFVEETRGKTLEEVAEDYLNELIRRNLVQMVEMNDSG</sequence>
<dbReference type="Gene3D" id="1.20.5.4130">
    <property type="match status" value="1"/>
</dbReference>
<dbReference type="CDD" id="cd14798">
    <property type="entry name" value="RX-CC_like"/>
    <property type="match status" value="1"/>
</dbReference>
<protein>
    <submittedName>
        <fullName evidence="7">Probable disease resistance protein At1g58390</fullName>
    </submittedName>
</protein>
<gene>
    <name evidence="7" type="primary">LOC104608580</name>
</gene>
<dbReference type="PANTHER" id="PTHR23155">
    <property type="entry name" value="DISEASE RESISTANCE PROTEIN RP"/>
    <property type="match status" value="1"/>
</dbReference>
<evidence type="ECO:0000259" key="5">
    <source>
        <dbReference type="Pfam" id="PF23559"/>
    </source>
</evidence>
<dbReference type="Proteomes" id="UP000189703">
    <property type="component" value="Unplaced"/>
</dbReference>
<dbReference type="InterPro" id="IPR042197">
    <property type="entry name" value="Apaf_helical"/>
</dbReference>
<evidence type="ECO:0000256" key="3">
    <source>
        <dbReference type="ARBA" id="ARBA00022821"/>
    </source>
</evidence>
<dbReference type="InterPro" id="IPR027417">
    <property type="entry name" value="P-loop_NTPase"/>
</dbReference>
<dbReference type="PANTHER" id="PTHR23155:SF1205">
    <property type="entry name" value="DISEASE RESISTANCE PROTEIN RPM1"/>
    <property type="match status" value="1"/>
</dbReference>
<dbReference type="InterPro" id="IPR044974">
    <property type="entry name" value="Disease_R_plants"/>
</dbReference>
<dbReference type="RefSeq" id="XP_010272913.1">
    <property type="nucleotide sequence ID" value="XM_010274611.1"/>
</dbReference>
<accession>A0A1U8AXT5</accession>
<keyword evidence="1" id="KW-0677">Repeat</keyword>
<evidence type="ECO:0000313" key="6">
    <source>
        <dbReference type="Proteomes" id="UP000189703"/>
    </source>
</evidence>
<dbReference type="InterPro" id="IPR041118">
    <property type="entry name" value="Rx_N"/>
</dbReference>
<name>A0A1U8AXT5_NELNU</name>
<feature type="domain" description="Disease resistance N-terminal" evidence="4">
    <location>
        <begin position="5"/>
        <end position="87"/>
    </location>
</feature>
<organism evidence="6 7">
    <name type="scientific">Nelumbo nucifera</name>
    <name type="common">Sacred lotus</name>
    <dbReference type="NCBI Taxonomy" id="4432"/>
    <lineage>
        <taxon>Eukaryota</taxon>
        <taxon>Viridiplantae</taxon>
        <taxon>Streptophyta</taxon>
        <taxon>Embryophyta</taxon>
        <taxon>Tracheophyta</taxon>
        <taxon>Spermatophyta</taxon>
        <taxon>Magnoliopsida</taxon>
        <taxon>Proteales</taxon>
        <taxon>Nelumbonaceae</taxon>
        <taxon>Nelumbo</taxon>
    </lineage>
</organism>
<dbReference type="eggNOG" id="KOG4658">
    <property type="taxonomic scope" value="Eukaryota"/>
</dbReference>
<dbReference type="Pfam" id="PF23559">
    <property type="entry name" value="WHD_DRP"/>
    <property type="match status" value="1"/>
</dbReference>
<dbReference type="InterPro" id="IPR036388">
    <property type="entry name" value="WH-like_DNA-bd_sf"/>
</dbReference>
<dbReference type="OrthoDB" id="1428533at2759"/>
<dbReference type="InterPro" id="IPR058922">
    <property type="entry name" value="WHD_DRP"/>
</dbReference>
<dbReference type="GO" id="GO:0006952">
    <property type="term" value="P:defense response"/>
    <property type="evidence" value="ECO:0007669"/>
    <property type="project" value="UniProtKB-KW"/>
</dbReference>
<dbReference type="Gene3D" id="1.10.10.10">
    <property type="entry name" value="Winged helix-like DNA-binding domain superfamily/Winged helix DNA-binding domain"/>
    <property type="match status" value="1"/>
</dbReference>
<keyword evidence="3" id="KW-0611">Plant defense</keyword>
<dbReference type="GeneID" id="104608580"/>
<dbReference type="Gene3D" id="1.10.8.430">
    <property type="entry name" value="Helical domain of apoptotic protease-activating factors"/>
    <property type="match status" value="1"/>
</dbReference>
<dbReference type="AlphaFoldDB" id="A0A1U8AXT5"/>
<dbReference type="FunFam" id="1.10.10.10:FF:000322">
    <property type="entry name" value="Probable disease resistance protein At1g63360"/>
    <property type="match status" value="1"/>
</dbReference>
<dbReference type="InterPro" id="IPR038005">
    <property type="entry name" value="RX-like_CC"/>
</dbReference>
<evidence type="ECO:0000259" key="4">
    <source>
        <dbReference type="Pfam" id="PF18052"/>
    </source>
</evidence>
<evidence type="ECO:0000256" key="1">
    <source>
        <dbReference type="ARBA" id="ARBA00022737"/>
    </source>
</evidence>
<keyword evidence="6" id="KW-1185">Reference proteome</keyword>
<dbReference type="KEGG" id="nnu:104608580"/>
<evidence type="ECO:0000256" key="2">
    <source>
        <dbReference type="ARBA" id="ARBA00022741"/>
    </source>
</evidence>
<dbReference type="Pfam" id="PF18052">
    <property type="entry name" value="Rx_N"/>
    <property type="match status" value="1"/>
</dbReference>
<dbReference type="GO" id="GO:0043531">
    <property type="term" value="F:ADP binding"/>
    <property type="evidence" value="ECO:0007669"/>
    <property type="project" value="InterPro"/>
</dbReference>
<dbReference type="OMA" id="KWICARL"/>
<evidence type="ECO:0000313" key="7">
    <source>
        <dbReference type="RefSeq" id="XP_010272913.1"/>
    </source>
</evidence>
<keyword evidence="2" id="KW-0547">Nucleotide-binding</keyword>
<proteinExistence type="predicted"/>
<dbReference type="SUPFAM" id="SSF52540">
    <property type="entry name" value="P-loop containing nucleoside triphosphate hydrolases"/>
    <property type="match status" value="1"/>
</dbReference>
<feature type="domain" description="Disease resistance protein winged helix" evidence="5">
    <location>
        <begin position="323"/>
        <end position="372"/>
    </location>
</feature>
<dbReference type="InParanoid" id="A0A1U8AXT5"/>